<comment type="caution">
    <text evidence="1">The sequence shown here is derived from an EMBL/GenBank/DDBJ whole genome shotgun (WGS) entry which is preliminary data.</text>
</comment>
<evidence type="ECO:0000313" key="2">
    <source>
        <dbReference type="Proteomes" id="UP000727962"/>
    </source>
</evidence>
<name>A0A931PVL4_FIMGI</name>
<evidence type="ECO:0000313" key="1">
    <source>
        <dbReference type="EMBL" id="MBI1756390.1"/>
    </source>
</evidence>
<reference evidence="1" key="1">
    <citation type="submission" date="2020-07" db="EMBL/GenBank/DDBJ databases">
        <title>Huge and variable diversity of episymbiotic CPR bacteria and DPANN archaea in groundwater ecosystems.</title>
        <authorList>
            <person name="He C.Y."/>
            <person name="Keren R."/>
            <person name="Whittaker M."/>
            <person name="Farag I.F."/>
            <person name="Doudna J."/>
            <person name="Cate J.H.D."/>
            <person name="Banfield J.F."/>
        </authorList>
    </citation>
    <scope>NUCLEOTIDE SEQUENCE</scope>
    <source>
        <strain evidence="1">NC_groundwater_17_Pr7_B-0.1um_64_12</strain>
    </source>
</reference>
<dbReference type="EMBL" id="JACOSL010000029">
    <property type="protein sequence ID" value="MBI1756390.1"/>
    <property type="molecule type" value="Genomic_DNA"/>
</dbReference>
<accession>A0A931PVL4</accession>
<gene>
    <name evidence="1" type="ORF">HYR64_04700</name>
</gene>
<organism evidence="1 2">
    <name type="scientific">Fimbriimonas ginsengisoli</name>
    <dbReference type="NCBI Taxonomy" id="1005039"/>
    <lineage>
        <taxon>Bacteria</taxon>
        <taxon>Bacillati</taxon>
        <taxon>Armatimonadota</taxon>
        <taxon>Fimbriimonadia</taxon>
        <taxon>Fimbriimonadales</taxon>
        <taxon>Fimbriimonadaceae</taxon>
        <taxon>Fimbriimonas</taxon>
    </lineage>
</organism>
<sequence length="70" mass="7568">MVMKEISGAIHGGETFDRIETTGEGLGVYRKAVNADVLDAWYEPSPNVLAALQEHLAWVCRSSPRPALAA</sequence>
<dbReference type="Proteomes" id="UP000727962">
    <property type="component" value="Unassembled WGS sequence"/>
</dbReference>
<proteinExistence type="predicted"/>
<protein>
    <submittedName>
        <fullName evidence="1">Uncharacterized protein</fullName>
    </submittedName>
</protein>
<dbReference type="AlphaFoldDB" id="A0A931PVL4"/>